<accession>A0A414ZR19</accession>
<protein>
    <submittedName>
        <fullName evidence="1">Uncharacterized protein</fullName>
    </submittedName>
</protein>
<evidence type="ECO:0000313" key="1">
    <source>
        <dbReference type="EMBL" id="RHI25654.1"/>
    </source>
</evidence>
<dbReference type="Proteomes" id="UP000285865">
    <property type="component" value="Unassembled WGS sequence"/>
</dbReference>
<gene>
    <name evidence="1" type="ORF">DW172_02945</name>
</gene>
<evidence type="ECO:0000313" key="2">
    <source>
        <dbReference type="Proteomes" id="UP000285865"/>
    </source>
</evidence>
<name>A0A414ZR19_9FIRM</name>
<organism evidence="1 2">
    <name type="scientific">Agathobacter rectalis</name>
    <dbReference type="NCBI Taxonomy" id="39491"/>
    <lineage>
        <taxon>Bacteria</taxon>
        <taxon>Bacillati</taxon>
        <taxon>Bacillota</taxon>
        <taxon>Clostridia</taxon>
        <taxon>Lachnospirales</taxon>
        <taxon>Lachnospiraceae</taxon>
        <taxon>Agathobacter</taxon>
    </lineage>
</organism>
<reference evidence="1 2" key="1">
    <citation type="submission" date="2018-08" db="EMBL/GenBank/DDBJ databases">
        <title>A genome reference for cultivated species of the human gut microbiota.</title>
        <authorList>
            <person name="Zou Y."/>
            <person name="Xue W."/>
            <person name="Luo G."/>
        </authorList>
    </citation>
    <scope>NUCLEOTIDE SEQUENCE [LARGE SCALE GENOMIC DNA]</scope>
    <source>
        <strain evidence="1 2">AM16-11</strain>
    </source>
</reference>
<dbReference type="RefSeq" id="WP_118257130.1">
    <property type="nucleotide sequence ID" value="NZ_QRKN01000001.1"/>
</dbReference>
<proteinExistence type="predicted"/>
<sequence>MVDRQIKTIQWTINLPMDFPSDWDNDMIEFYLNESSWCCSNLISELEKYDEKNDCICEICEAKVAEKIGGVK</sequence>
<dbReference type="AlphaFoldDB" id="A0A414ZR19"/>
<dbReference type="EMBL" id="QRKN01000001">
    <property type="protein sequence ID" value="RHI25654.1"/>
    <property type="molecule type" value="Genomic_DNA"/>
</dbReference>
<comment type="caution">
    <text evidence="1">The sequence shown here is derived from an EMBL/GenBank/DDBJ whole genome shotgun (WGS) entry which is preliminary data.</text>
</comment>